<dbReference type="PROSITE" id="PS50893">
    <property type="entry name" value="ABC_TRANSPORTER_2"/>
    <property type="match status" value="1"/>
</dbReference>
<dbReference type="OrthoDB" id="9810134at2"/>
<evidence type="ECO:0000313" key="12">
    <source>
        <dbReference type="Proteomes" id="UP000001203"/>
    </source>
</evidence>
<protein>
    <submittedName>
        <fullName evidence="11">ATP-binding protein of ABC transporter</fullName>
    </submittedName>
</protein>
<keyword evidence="12" id="KW-1185">Reference proteome</keyword>
<feature type="domain" description="ABC transmembrane type-1" evidence="10">
    <location>
        <begin position="45"/>
        <end position="323"/>
    </location>
</feature>
<feature type="transmembrane region" description="Helical" evidence="8">
    <location>
        <begin position="184"/>
        <end position="207"/>
    </location>
</feature>
<dbReference type="GO" id="GO:0005886">
    <property type="term" value="C:plasma membrane"/>
    <property type="evidence" value="ECO:0007669"/>
    <property type="project" value="UniProtKB-SubCell"/>
</dbReference>
<dbReference type="SUPFAM" id="SSF90123">
    <property type="entry name" value="ABC transporter transmembrane region"/>
    <property type="match status" value="1"/>
</dbReference>
<feature type="transmembrane region" description="Helical" evidence="8">
    <location>
        <begin position="157"/>
        <end position="178"/>
    </location>
</feature>
<keyword evidence="2" id="KW-0813">Transport</keyword>
<keyword evidence="4" id="KW-0547">Nucleotide-binding</keyword>
<dbReference type="InterPro" id="IPR025662">
    <property type="entry name" value="Sigma_54_int_dom_ATP-bd_1"/>
</dbReference>
<evidence type="ECO:0000256" key="2">
    <source>
        <dbReference type="ARBA" id="ARBA00022448"/>
    </source>
</evidence>
<dbReference type="InterPro" id="IPR003593">
    <property type="entry name" value="AAA+_ATPase"/>
</dbReference>
<dbReference type="Gene3D" id="3.40.50.300">
    <property type="entry name" value="P-loop containing nucleotide triphosphate hydrolases"/>
    <property type="match status" value="1"/>
</dbReference>
<dbReference type="eggNOG" id="COG4178">
    <property type="taxonomic scope" value="Bacteria"/>
</dbReference>
<evidence type="ECO:0000256" key="4">
    <source>
        <dbReference type="ARBA" id="ARBA00022741"/>
    </source>
</evidence>
<dbReference type="GO" id="GO:0005524">
    <property type="term" value="F:ATP binding"/>
    <property type="evidence" value="ECO:0007669"/>
    <property type="project" value="UniProtKB-KW"/>
</dbReference>
<keyword evidence="6 8" id="KW-1133">Transmembrane helix</keyword>
<dbReference type="InterPro" id="IPR017871">
    <property type="entry name" value="ABC_transporter-like_CS"/>
</dbReference>
<dbReference type="SUPFAM" id="SSF52540">
    <property type="entry name" value="P-loop containing nucleoside triphosphate hydrolases"/>
    <property type="match status" value="1"/>
</dbReference>
<dbReference type="InterPro" id="IPR036640">
    <property type="entry name" value="ABC1_TM_sf"/>
</dbReference>
<dbReference type="STRING" id="43989.cce_3068"/>
<keyword evidence="7 8" id="KW-0472">Membrane</keyword>
<dbReference type="InterPro" id="IPR011527">
    <property type="entry name" value="ABC1_TM_dom"/>
</dbReference>
<feature type="transmembrane region" description="Helical" evidence="8">
    <location>
        <begin position="79"/>
        <end position="103"/>
    </location>
</feature>
<feature type="transmembrane region" description="Helical" evidence="8">
    <location>
        <begin position="41"/>
        <end position="59"/>
    </location>
</feature>
<feature type="domain" description="ABC transporter" evidence="9">
    <location>
        <begin position="362"/>
        <end position="568"/>
    </location>
</feature>
<dbReference type="HOGENOM" id="CLU_007587_6_0_3"/>
<reference evidence="11 12" key="1">
    <citation type="journal article" date="2008" name="Proc. Natl. Acad. Sci. U.S.A.">
        <title>The genome of Cyanothece 51142, a unicellular diazotrophic cyanobacterium important in the marine nitrogen cycle.</title>
        <authorList>
            <person name="Welsh E.A."/>
            <person name="Liberton M."/>
            <person name="Stoeckel J."/>
            <person name="Loh T."/>
            <person name="Elvitigala T."/>
            <person name="Wang C."/>
            <person name="Wollam A."/>
            <person name="Fulton R.S."/>
            <person name="Clifton S.W."/>
            <person name="Jacobs J.M."/>
            <person name="Aurora R."/>
            <person name="Ghosh B.K."/>
            <person name="Sherman L.A."/>
            <person name="Smith R.D."/>
            <person name="Wilson R.K."/>
            <person name="Pakrasi H.B."/>
        </authorList>
    </citation>
    <scope>NUCLEOTIDE SEQUENCE [LARGE SCALE GENOMIC DNA]</scope>
    <source>
        <strain evidence="12">ATCC 51142 / BH68</strain>
    </source>
</reference>
<gene>
    <name evidence="11" type="ordered locus">cce_3068</name>
</gene>
<proteinExistence type="predicted"/>
<dbReference type="PROSITE" id="PS00675">
    <property type="entry name" value="SIGMA54_INTERACT_1"/>
    <property type="match status" value="1"/>
</dbReference>
<evidence type="ECO:0000256" key="7">
    <source>
        <dbReference type="ARBA" id="ARBA00023136"/>
    </source>
</evidence>
<evidence type="ECO:0000259" key="9">
    <source>
        <dbReference type="PROSITE" id="PS50893"/>
    </source>
</evidence>
<dbReference type="GO" id="GO:0140359">
    <property type="term" value="F:ABC-type transporter activity"/>
    <property type="evidence" value="ECO:0007669"/>
    <property type="project" value="InterPro"/>
</dbReference>
<dbReference type="Pfam" id="PF00005">
    <property type="entry name" value="ABC_tran"/>
    <property type="match status" value="1"/>
</dbReference>
<name>B1WWU7_CROS5</name>
<dbReference type="RefSeq" id="WP_009547872.1">
    <property type="nucleotide sequence ID" value="NC_010546.1"/>
</dbReference>
<dbReference type="InterPro" id="IPR050835">
    <property type="entry name" value="ABC_transporter_sub-D"/>
</dbReference>
<dbReference type="KEGG" id="cyt:cce_3068"/>
<dbReference type="InterPro" id="IPR003439">
    <property type="entry name" value="ABC_transporter-like_ATP-bd"/>
</dbReference>
<evidence type="ECO:0000259" key="10">
    <source>
        <dbReference type="PROSITE" id="PS50929"/>
    </source>
</evidence>
<dbReference type="Gene3D" id="1.20.1560.10">
    <property type="entry name" value="ABC transporter type 1, transmembrane domain"/>
    <property type="match status" value="1"/>
</dbReference>
<evidence type="ECO:0000256" key="5">
    <source>
        <dbReference type="ARBA" id="ARBA00022840"/>
    </source>
</evidence>
<dbReference type="GO" id="GO:0016887">
    <property type="term" value="F:ATP hydrolysis activity"/>
    <property type="evidence" value="ECO:0007669"/>
    <property type="project" value="InterPro"/>
</dbReference>
<comment type="subcellular location">
    <subcellularLocation>
        <location evidence="1">Cell membrane</location>
        <topology evidence="1">Multi-pass membrane protein</topology>
    </subcellularLocation>
</comment>
<evidence type="ECO:0000256" key="8">
    <source>
        <dbReference type="SAM" id="Phobius"/>
    </source>
</evidence>
<dbReference type="PROSITE" id="PS50929">
    <property type="entry name" value="ABC_TM1F"/>
    <property type="match status" value="1"/>
</dbReference>
<keyword evidence="3 8" id="KW-0812">Transmembrane</keyword>
<dbReference type="CDD" id="cd03223">
    <property type="entry name" value="ABCD_peroxisomal_ALDP"/>
    <property type="match status" value="1"/>
</dbReference>
<accession>B1WWU7</accession>
<dbReference type="PANTHER" id="PTHR11384">
    <property type="entry name" value="ATP-BINDING CASSETTE, SUB-FAMILY D MEMBER"/>
    <property type="match status" value="1"/>
</dbReference>
<evidence type="ECO:0000256" key="3">
    <source>
        <dbReference type="ARBA" id="ARBA00022692"/>
    </source>
</evidence>
<sequence>MLNHQQSWRKRIQKLARQIIQQSYLVAFPYWFSEEKWGARGLFCLVLLLSFSSSIFLVLESLQRGEFISALVSGSYQRFFQAVLIFLGLIILGVPSLAFNQYVQNQLSLYWRRWLTHYFLSEYFTENKFYHLSLDERLDNPDQRISEDIKVFTQQSIYFFTTFLDSIVQLIGFTILLWSVSKALMFFLLAYAVLGTGFVIIAFGRVLTRINIEQLKREADFRFGLVRIRENAEAIAFYQGQNPEKKHIKQQFIEAFQNFNRLLRWQFNLNLFQNGYQYLTFILPFIVLAPRLFSGELEIGAVTQSQAAFERIGFSLSLVINQFDKLSVFAASVNRLATLEKWSISGQNRDYPSINIQESENLTLKNITLFTPNYQRTLIKDISLNISLGQSLLIIGDSGVGKSSLLRSMAGLWHCGTGAIALPRREEMLFLPQRPYLPVGSLRHQLFYPNSAKEISDQQLLKILNFVNLEGLINRVTSFEEVMNWTQILSPGEQQRLAFARLWLIKPKYVILDEATSALDEANEAFLYEQLTGLSITFVSVGHRATLFKYHHQVLELKGEKGWRLSPSR</sequence>
<organism evidence="11 12">
    <name type="scientific">Crocosphaera subtropica (strain ATCC 51142 / BH68)</name>
    <name type="common">Cyanothece sp. (strain ATCC 51142)</name>
    <dbReference type="NCBI Taxonomy" id="43989"/>
    <lineage>
        <taxon>Bacteria</taxon>
        <taxon>Bacillati</taxon>
        <taxon>Cyanobacteriota</taxon>
        <taxon>Cyanophyceae</taxon>
        <taxon>Oscillatoriophycideae</taxon>
        <taxon>Chroococcales</taxon>
        <taxon>Aphanothecaceae</taxon>
        <taxon>Crocosphaera</taxon>
        <taxon>Crocosphaera subtropica</taxon>
    </lineage>
</organism>
<evidence type="ECO:0000256" key="6">
    <source>
        <dbReference type="ARBA" id="ARBA00022989"/>
    </source>
</evidence>
<evidence type="ECO:0000313" key="11">
    <source>
        <dbReference type="EMBL" id="ACB52416.1"/>
    </source>
</evidence>
<dbReference type="EMBL" id="CP000806">
    <property type="protein sequence ID" value="ACB52416.1"/>
    <property type="molecule type" value="Genomic_DNA"/>
</dbReference>
<dbReference type="PANTHER" id="PTHR11384:SF59">
    <property type="entry name" value="LYSOSOMAL COBALAMIN TRANSPORTER ABCD4"/>
    <property type="match status" value="1"/>
</dbReference>
<dbReference type="PROSITE" id="PS00211">
    <property type="entry name" value="ABC_TRANSPORTER_1"/>
    <property type="match status" value="1"/>
</dbReference>
<dbReference type="SMART" id="SM00382">
    <property type="entry name" value="AAA"/>
    <property type="match status" value="1"/>
</dbReference>
<dbReference type="Proteomes" id="UP000001203">
    <property type="component" value="Chromosome circular"/>
</dbReference>
<evidence type="ECO:0000256" key="1">
    <source>
        <dbReference type="ARBA" id="ARBA00004651"/>
    </source>
</evidence>
<dbReference type="InterPro" id="IPR027417">
    <property type="entry name" value="P-loop_NTPase"/>
</dbReference>
<dbReference type="Pfam" id="PF06472">
    <property type="entry name" value="ABC_membrane_2"/>
    <property type="match status" value="1"/>
</dbReference>
<keyword evidence="5 11" id="KW-0067">ATP-binding</keyword>
<dbReference type="AlphaFoldDB" id="B1WWU7"/>